<dbReference type="Proteomes" id="UP000600365">
    <property type="component" value="Unassembled WGS sequence"/>
</dbReference>
<accession>A0A918D4E6</accession>
<keyword evidence="2" id="KW-1185">Reference proteome</keyword>
<sequence>MLRRRAPRDLIEEFADPQRWSIAELKEFGRRHARGHFEQENLQANLAGAEWTDDEAFAAYGFDDTIMTALCAWAVAWADDLAARLVEESGDPGDG</sequence>
<evidence type="ECO:0000313" key="2">
    <source>
        <dbReference type="Proteomes" id="UP000600365"/>
    </source>
</evidence>
<organism evidence="1 2">
    <name type="scientific">Streptomyces albiflavescens</name>
    <dbReference type="NCBI Taxonomy" id="1623582"/>
    <lineage>
        <taxon>Bacteria</taxon>
        <taxon>Bacillati</taxon>
        <taxon>Actinomycetota</taxon>
        <taxon>Actinomycetes</taxon>
        <taxon>Kitasatosporales</taxon>
        <taxon>Streptomycetaceae</taxon>
        <taxon>Streptomyces</taxon>
    </lineage>
</organism>
<comment type="caution">
    <text evidence="1">The sequence shown here is derived from an EMBL/GenBank/DDBJ whole genome shotgun (WGS) entry which is preliminary data.</text>
</comment>
<dbReference type="RefSeq" id="WP_229703034.1">
    <property type="nucleotide sequence ID" value="NZ_BMMM01000005.1"/>
</dbReference>
<dbReference type="AlphaFoldDB" id="A0A918D4E6"/>
<dbReference type="EMBL" id="BMMM01000005">
    <property type="protein sequence ID" value="GGN64601.1"/>
    <property type="molecule type" value="Genomic_DNA"/>
</dbReference>
<gene>
    <name evidence="1" type="ORF">GCM10011579_034160</name>
</gene>
<protein>
    <submittedName>
        <fullName evidence="1">Uncharacterized protein</fullName>
    </submittedName>
</protein>
<proteinExistence type="predicted"/>
<evidence type="ECO:0000313" key="1">
    <source>
        <dbReference type="EMBL" id="GGN64601.1"/>
    </source>
</evidence>
<name>A0A918D4E6_9ACTN</name>
<reference evidence="1 2" key="1">
    <citation type="journal article" date="2014" name="Int. J. Syst. Evol. Microbiol.">
        <title>Complete genome sequence of Corynebacterium casei LMG S-19264T (=DSM 44701T), isolated from a smear-ripened cheese.</title>
        <authorList>
            <consortium name="US DOE Joint Genome Institute (JGI-PGF)"/>
            <person name="Walter F."/>
            <person name="Albersmeier A."/>
            <person name="Kalinowski J."/>
            <person name="Ruckert C."/>
        </authorList>
    </citation>
    <scope>NUCLEOTIDE SEQUENCE [LARGE SCALE GENOMIC DNA]</scope>
    <source>
        <strain evidence="1 2">CGMCC 4.7111</strain>
    </source>
</reference>